<sequence length="319" mass="35446">MNLSANMSTLRNICLLLFGLLTISSASDWHYGSHDAQADPSGWAHVTNSVCNGQYQSPIDVPSVMKQDYSVISNFRLQGFGNTNQYTTTIKNNGHTLQVDIAGDLIVSGGGLPGSSFKMAQLHFHWGHDNSDGSEHTYNGRPYPMEMHIVNYNQKYSSIQEAIDKDDGLAVLGFWVTHTTTDNSAFAPITNAIGNVTYKGTNNPLTLNVGAMLPKNMNRFFRYKGSLTTPPCFESVTWTMFEDKIFLSRQQLDMFRSASSDGRGQTHPLVDNFRPVHPLNGREVSRNFKLEDELNTAAHFSNVGVTFTVIIAILQSYVF</sequence>
<evidence type="ECO:0000259" key="11">
    <source>
        <dbReference type="PROSITE" id="PS51144"/>
    </source>
</evidence>
<accession>A0A210PWZ0</accession>
<keyword evidence="8" id="KW-0456">Lyase</keyword>
<dbReference type="OrthoDB" id="429145at2759"/>
<dbReference type="GO" id="GO:0004089">
    <property type="term" value="F:carbonate dehydratase activity"/>
    <property type="evidence" value="ECO:0007669"/>
    <property type="project" value="UniProtKB-EC"/>
</dbReference>
<evidence type="ECO:0000313" key="13">
    <source>
        <dbReference type="Proteomes" id="UP000242188"/>
    </source>
</evidence>
<keyword evidence="4" id="KW-0964">Secreted</keyword>
<dbReference type="Proteomes" id="UP000242188">
    <property type="component" value="Unassembled WGS sequence"/>
</dbReference>
<evidence type="ECO:0000256" key="4">
    <source>
        <dbReference type="ARBA" id="ARBA00022525"/>
    </source>
</evidence>
<dbReference type="SMART" id="SM01057">
    <property type="entry name" value="Carb_anhydrase"/>
    <property type="match status" value="1"/>
</dbReference>
<dbReference type="PANTHER" id="PTHR18952:SF265">
    <property type="entry name" value="CARBONIC ANHYDRASE"/>
    <property type="match status" value="1"/>
</dbReference>
<comment type="catalytic activity">
    <reaction evidence="9">
        <text>hydrogencarbonate + H(+) = CO2 + H2O</text>
        <dbReference type="Rhea" id="RHEA:10748"/>
        <dbReference type="ChEBI" id="CHEBI:15377"/>
        <dbReference type="ChEBI" id="CHEBI:15378"/>
        <dbReference type="ChEBI" id="CHEBI:16526"/>
        <dbReference type="ChEBI" id="CHEBI:17544"/>
        <dbReference type="EC" id="4.2.1.1"/>
    </reaction>
</comment>
<keyword evidence="7" id="KW-0325">Glycoprotein</keyword>
<dbReference type="SUPFAM" id="SSF51069">
    <property type="entry name" value="Carbonic anhydrase"/>
    <property type="match status" value="1"/>
</dbReference>
<dbReference type="GO" id="GO:0008270">
    <property type="term" value="F:zinc ion binding"/>
    <property type="evidence" value="ECO:0007669"/>
    <property type="project" value="InterPro"/>
</dbReference>
<evidence type="ECO:0000256" key="1">
    <source>
        <dbReference type="ARBA" id="ARBA00004613"/>
    </source>
</evidence>
<dbReference type="PROSITE" id="PS51144">
    <property type="entry name" value="ALPHA_CA_2"/>
    <property type="match status" value="1"/>
</dbReference>
<keyword evidence="10" id="KW-0732">Signal</keyword>
<dbReference type="InterPro" id="IPR023561">
    <property type="entry name" value="Carbonic_anhydrase_a-class"/>
</dbReference>
<reference evidence="12 13" key="1">
    <citation type="journal article" date="2017" name="Nat. Ecol. Evol.">
        <title>Scallop genome provides insights into evolution of bilaterian karyotype and development.</title>
        <authorList>
            <person name="Wang S."/>
            <person name="Zhang J."/>
            <person name="Jiao W."/>
            <person name="Li J."/>
            <person name="Xun X."/>
            <person name="Sun Y."/>
            <person name="Guo X."/>
            <person name="Huan P."/>
            <person name="Dong B."/>
            <person name="Zhang L."/>
            <person name="Hu X."/>
            <person name="Sun X."/>
            <person name="Wang J."/>
            <person name="Zhao C."/>
            <person name="Wang Y."/>
            <person name="Wang D."/>
            <person name="Huang X."/>
            <person name="Wang R."/>
            <person name="Lv J."/>
            <person name="Li Y."/>
            <person name="Zhang Z."/>
            <person name="Liu B."/>
            <person name="Lu W."/>
            <person name="Hui Y."/>
            <person name="Liang J."/>
            <person name="Zhou Z."/>
            <person name="Hou R."/>
            <person name="Li X."/>
            <person name="Liu Y."/>
            <person name="Li H."/>
            <person name="Ning X."/>
            <person name="Lin Y."/>
            <person name="Zhao L."/>
            <person name="Xing Q."/>
            <person name="Dou J."/>
            <person name="Li Y."/>
            <person name="Mao J."/>
            <person name="Guo H."/>
            <person name="Dou H."/>
            <person name="Li T."/>
            <person name="Mu C."/>
            <person name="Jiang W."/>
            <person name="Fu Q."/>
            <person name="Fu X."/>
            <person name="Miao Y."/>
            <person name="Liu J."/>
            <person name="Yu Q."/>
            <person name="Li R."/>
            <person name="Liao H."/>
            <person name="Li X."/>
            <person name="Kong Y."/>
            <person name="Jiang Z."/>
            <person name="Chourrout D."/>
            <person name="Li R."/>
            <person name="Bao Z."/>
        </authorList>
    </citation>
    <scope>NUCLEOTIDE SEQUENCE [LARGE SCALE GENOMIC DNA]</scope>
    <source>
        <strain evidence="12 13">PY_sf001</strain>
    </source>
</reference>
<keyword evidence="13" id="KW-1185">Reference proteome</keyword>
<evidence type="ECO:0000256" key="10">
    <source>
        <dbReference type="SAM" id="SignalP"/>
    </source>
</evidence>
<dbReference type="InterPro" id="IPR036398">
    <property type="entry name" value="CA_dom_sf"/>
</dbReference>
<keyword evidence="5" id="KW-0479">Metal-binding</keyword>
<dbReference type="EMBL" id="NEDP02005434">
    <property type="protein sequence ID" value="OWF40985.1"/>
    <property type="molecule type" value="Genomic_DNA"/>
</dbReference>
<dbReference type="EC" id="4.2.1.1" evidence="3"/>
<evidence type="ECO:0000256" key="2">
    <source>
        <dbReference type="ARBA" id="ARBA00010718"/>
    </source>
</evidence>
<dbReference type="STRING" id="6573.A0A210PWZ0"/>
<comment type="similarity">
    <text evidence="2">Belongs to the alpha-carbonic anhydrase family.</text>
</comment>
<comment type="caution">
    <text evidence="12">The sequence shown here is derived from an EMBL/GenBank/DDBJ whole genome shotgun (WGS) entry which is preliminary data.</text>
</comment>
<evidence type="ECO:0000256" key="3">
    <source>
        <dbReference type="ARBA" id="ARBA00012925"/>
    </source>
</evidence>
<evidence type="ECO:0000256" key="6">
    <source>
        <dbReference type="ARBA" id="ARBA00022833"/>
    </source>
</evidence>
<gene>
    <name evidence="12" type="ORF">KP79_PYT16013</name>
</gene>
<dbReference type="PANTHER" id="PTHR18952">
    <property type="entry name" value="CARBONIC ANHYDRASE"/>
    <property type="match status" value="1"/>
</dbReference>
<dbReference type="AlphaFoldDB" id="A0A210PWZ0"/>
<dbReference type="Pfam" id="PF00194">
    <property type="entry name" value="Carb_anhydrase"/>
    <property type="match status" value="1"/>
</dbReference>
<evidence type="ECO:0000256" key="8">
    <source>
        <dbReference type="ARBA" id="ARBA00023239"/>
    </source>
</evidence>
<evidence type="ECO:0000313" key="12">
    <source>
        <dbReference type="EMBL" id="OWF40985.1"/>
    </source>
</evidence>
<comment type="subcellular location">
    <subcellularLocation>
        <location evidence="1">Secreted</location>
    </subcellularLocation>
</comment>
<dbReference type="GO" id="GO:0005576">
    <property type="term" value="C:extracellular region"/>
    <property type="evidence" value="ECO:0007669"/>
    <property type="project" value="UniProtKB-SubCell"/>
</dbReference>
<keyword evidence="6" id="KW-0862">Zinc</keyword>
<proteinExistence type="inferred from homology"/>
<organism evidence="12 13">
    <name type="scientific">Mizuhopecten yessoensis</name>
    <name type="common">Japanese scallop</name>
    <name type="synonym">Patinopecten yessoensis</name>
    <dbReference type="NCBI Taxonomy" id="6573"/>
    <lineage>
        <taxon>Eukaryota</taxon>
        <taxon>Metazoa</taxon>
        <taxon>Spiralia</taxon>
        <taxon>Lophotrochozoa</taxon>
        <taxon>Mollusca</taxon>
        <taxon>Bivalvia</taxon>
        <taxon>Autobranchia</taxon>
        <taxon>Pteriomorphia</taxon>
        <taxon>Pectinida</taxon>
        <taxon>Pectinoidea</taxon>
        <taxon>Pectinidae</taxon>
        <taxon>Mizuhopecten</taxon>
    </lineage>
</organism>
<dbReference type="GO" id="GO:0005886">
    <property type="term" value="C:plasma membrane"/>
    <property type="evidence" value="ECO:0007669"/>
    <property type="project" value="TreeGrafter"/>
</dbReference>
<dbReference type="FunFam" id="3.10.200.10:FF:000003">
    <property type="entry name" value="Carbonic anhydrase 12"/>
    <property type="match status" value="1"/>
</dbReference>
<feature type="signal peptide" evidence="10">
    <location>
        <begin position="1"/>
        <end position="26"/>
    </location>
</feature>
<feature type="chain" id="PRO_5012577902" description="carbonic anhydrase" evidence="10">
    <location>
        <begin position="27"/>
        <end position="319"/>
    </location>
</feature>
<name>A0A210PWZ0_MIZYE</name>
<dbReference type="Gene3D" id="3.10.200.10">
    <property type="entry name" value="Alpha carbonic anhydrase"/>
    <property type="match status" value="1"/>
</dbReference>
<evidence type="ECO:0000256" key="5">
    <source>
        <dbReference type="ARBA" id="ARBA00022723"/>
    </source>
</evidence>
<evidence type="ECO:0000256" key="9">
    <source>
        <dbReference type="ARBA" id="ARBA00048348"/>
    </source>
</evidence>
<dbReference type="InterPro" id="IPR001148">
    <property type="entry name" value="CA_dom"/>
</dbReference>
<feature type="domain" description="Alpha-carbonic anhydrase" evidence="11">
    <location>
        <begin position="27"/>
        <end position="288"/>
    </location>
</feature>
<evidence type="ECO:0000256" key="7">
    <source>
        <dbReference type="ARBA" id="ARBA00023180"/>
    </source>
</evidence>
<protein>
    <recommendedName>
        <fullName evidence="3">carbonic anhydrase</fullName>
        <ecNumber evidence="3">4.2.1.1</ecNumber>
    </recommendedName>
</protein>